<reference evidence="1 2" key="1">
    <citation type="journal article" date="2015" name="Sci. Rep.">
        <title>Genome of the facultative scuticociliatosis pathogen Pseudocohnilembus persalinus provides insight into its virulence through horizontal gene transfer.</title>
        <authorList>
            <person name="Xiong J."/>
            <person name="Wang G."/>
            <person name="Cheng J."/>
            <person name="Tian M."/>
            <person name="Pan X."/>
            <person name="Warren A."/>
            <person name="Jiang C."/>
            <person name="Yuan D."/>
            <person name="Miao W."/>
        </authorList>
    </citation>
    <scope>NUCLEOTIDE SEQUENCE [LARGE SCALE GENOMIC DNA]</scope>
    <source>
        <strain evidence="1">36N120E</strain>
    </source>
</reference>
<dbReference type="AlphaFoldDB" id="A0A0V0QHL7"/>
<sequence>MQTVTQVLKMKISISQNFLLNIKLNCIPLYIYLLAQQQKTGELNQAQSSIKHQAMKQWYSQISSHESKNLCQNIFFNSSKVGGVSHWDIIIKHSLKEIYDLEEIFRELFIFSQQIEKYSIEQKGYTLFGINFTLIKKKLQLQAAFYKFEQSLYRNIIITQGIIEALEQNNTNMNNLDFTRYKEQISLLTSFR</sequence>
<dbReference type="InParanoid" id="A0A0V0QHL7"/>
<proteinExistence type="predicted"/>
<gene>
    <name evidence="1" type="ORF">PPERSA_01552</name>
</gene>
<dbReference type="EMBL" id="LDAU01000166">
    <property type="protein sequence ID" value="KRX01682.1"/>
    <property type="molecule type" value="Genomic_DNA"/>
</dbReference>
<accession>A0A0V0QHL7</accession>
<protein>
    <submittedName>
        <fullName evidence="1">Uncharacterized protein</fullName>
    </submittedName>
</protein>
<evidence type="ECO:0000313" key="1">
    <source>
        <dbReference type="EMBL" id="KRX01682.1"/>
    </source>
</evidence>
<organism evidence="1 2">
    <name type="scientific">Pseudocohnilembus persalinus</name>
    <name type="common">Ciliate</name>
    <dbReference type="NCBI Taxonomy" id="266149"/>
    <lineage>
        <taxon>Eukaryota</taxon>
        <taxon>Sar</taxon>
        <taxon>Alveolata</taxon>
        <taxon>Ciliophora</taxon>
        <taxon>Intramacronucleata</taxon>
        <taxon>Oligohymenophorea</taxon>
        <taxon>Scuticociliatia</taxon>
        <taxon>Philasterida</taxon>
        <taxon>Pseudocohnilembidae</taxon>
        <taxon>Pseudocohnilembus</taxon>
    </lineage>
</organism>
<name>A0A0V0QHL7_PSEPJ</name>
<dbReference type="Proteomes" id="UP000054937">
    <property type="component" value="Unassembled WGS sequence"/>
</dbReference>
<comment type="caution">
    <text evidence="1">The sequence shown here is derived from an EMBL/GenBank/DDBJ whole genome shotgun (WGS) entry which is preliminary data.</text>
</comment>
<evidence type="ECO:0000313" key="2">
    <source>
        <dbReference type="Proteomes" id="UP000054937"/>
    </source>
</evidence>
<keyword evidence="2" id="KW-1185">Reference proteome</keyword>